<evidence type="ECO:0000256" key="2">
    <source>
        <dbReference type="ARBA" id="ARBA00023125"/>
    </source>
</evidence>
<dbReference type="Gramene" id="Manes.08G027900.1.v8.1">
    <property type="protein sequence ID" value="Manes.08G027900.1.v8.1.CDS"/>
    <property type="gene ID" value="Manes.08G027900.v8.1"/>
</dbReference>
<dbReference type="EMBL" id="CM004394">
    <property type="protein sequence ID" value="OAY42931.1"/>
    <property type="molecule type" value="Genomic_DNA"/>
</dbReference>
<organism evidence="7">
    <name type="scientific">Manihot esculenta</name>
    <name type="common">Cassava</name>
    <name type="synonym">Jatropha manihot</name>
    <dbReference type="NCBI Taxonomy" id="3983"/>
    <lineage>
        <taxon>Eukaryota</taxon>
        <taxon>Viridiplantae</taxon>
        <taxon>Streptophyta</taxon>
        <taxon>Embryophyta</taxon>
        <taxon>Tracheophyta</taxon>
        <taxon>Spermatophyta</taxon>
        <taxon>Magnoliopsida</taxon>
        <taxon>eudicotyledons</taxon>
        <taxon>Gunneridae</taxon>
        <taxon>Pentapetalae</taxon>
        <taxon>rosids</taxon>
        <taxon>fabids</taxon>
        <taxon>Malpighiales</taxon>
        <taxon>Euphorbiaceae</taxon>
        <taxon>Crotonoideae</taxon>
        <taxon>Manihoteae</taxon>
        <taxon>Manihot</taxon>
    </lineage>
</organism>
<keyword evidence="2" id="KW-0238">DNA-binding</keyword>
<evidence type="ECO:0000259" key="6">
    <source>
        <dbReference type="PROSITE" id="PS51005"/>
    </source>
</evidence>
<evidence type="ECO:0000256" key="4">
    <source>
        <dbReference type="ARBA" id="ARBA00023242"/>
    </source>
</evidence>
<evidence type="ECO:0000256" key="1">
    <source>
        <dbReference type="ARBA" id="ARBA00023015"/>
    </source>
</evidence>
<evidence type="ECO:0000313" key="9">
    <source>
        <dbReference type="Proteomes" id="UP000091857"/>
    </source>
</evidence>
<gene>
    <name evidence="8" type="ORF">MANES_08G027900</name>
</gene>
<proteinExistence type="evidence at transcript level"/>
<keyword evidence="3" id="KW-0804">Transcription</keyword>
<dbReference type="Proteomes" id="UP000091857">
    <property type="component" value="Chromosome 8"/>
</dbReference>
<protein>
    <submittedName>
        <fullName evidence="7">NAC transcription factors 60</fullName>
    </submittedName>
</protein>
<reference evidence="8 9" key="2">
    <citation type="submission" date="2016-02" db="EMBL/GenBank/DDBJ databases">
        <title>WGS assembly of Manihot esculenta.</title>
        <authorList>
            <person name="Bredeson J.V."/>
            <person name="Prochnik S.E."/>
            <person name="Lyons J.B."/>
            <person name="Schmutz J."/>
            <person name="Grimwood J."/>
            <person name="Vrebalov J."/>
            <person name="Bart R.S."/>
            <person name="Amuge T."/>
            <person name="Ferguson M.E."/>
            <person name="Green R."/>
            <person name="Putnam N."/>
            <person name="Stites J."/>
            <person name="Rounsley S."/>
            <person name="Rokhsar D.S."/>
        </authorList>
    </citation>
    <scope>NUCLEOTIDE SEQUENCE [LARGE SCALE GENOMIC DNA]</scope>
    <source>
        <strain evidence="9">cv. AM560-2</strain>
        <tissue evidence="8">Leaf</tissue>
    </source>
</reference>
<evidence type="ECO:0000313" key="7">
    <source>
        <dbReference type="EMBL" id="ALC79037.1"/>
    </source>
</evidence>
<dbReference type="SMR" id="A0A0M5JCR3"/>
<dbReference type="AlphaFoldDB" id="A0A0M5JCR3"/>
<evidence type="ECO:0000256" key="5">
    <source>
        <dbReference type="SAM" id="MobiDB-lite"/>
    </source>
</evidence>
<dbReference type="PROSITE" id="PS51005">
    <property type="entry name" value="NAC"/>
    <property type="match status" value="1"/>
</dbReference>
<dbReference type="EMBL" id="KR605198">
    <property type="protein sequence ID" value="ALC79037.1"/>
    <property type="molecule type" value="mRNA"/>
</dbReference>
<dbReference type="OMA" id="DLDHDQP"/>
<dbReference type="GO" id="GO:0006355">
    <property type="term" value="P:regulation of DNA-templated transcription"/>
    <property type="evidence" value="ECO:0007669"/>
    <property type="project" value="InterPro"/>
</dbReference>
<feature type="compositionally biased region" description="Polar residues" evidence="5">
    <location>
        <begin position="226"/>
        <end position="237"/>
    </location>
</feature>
<keyword evidence="4" id="KW-0539">Nucleus</keyword>
<feature type="region of interest" description="Disordered" evidence="5">
    <location>
        <begin position="181"/>
        <end position="242"/>
    </location>
</feature>
<dbReference type="InterPro" id="IPR003441">
    <property type="entry name" value="NAC-dom"/>
</dbReference>
<dbReference type="OrthoDB" id="810826at2759"/>
<feature type="domain" description="NAC" evidence="6">
    <location>
        <begin position="4"/>
        <end position="166"/>
    </location>
</feature>
<dbReference type="PANTHER" id="PTHR31744:SF220">
    <property type="entry name" value="LOW QUALITY PROTEIN: NAC DOMAIN-CONTAINING PROTEIN 90-LIKE"/>
    <property type="match status" value="1"/>
</dbReference>
<dbReference type="Gene3D" id="2.170.150.80">
    <property type="entry name" value="NAC domain"/>
    <property type="match status" value="1"/>
</dbReference>
<dbReference type="InterPro" id="IPR036093">
    <property type="entry name" value="NAC_dom_sf"/>
</dbReference>
<accession>A0A0M5JCR3</accession>
<dbReference type="STRING" id="3983.A0A0M5JCR3"/>
<dbReference type="GO" id="GO:0003677">
    <property type="term" value="F:DNA binding"/>
    <property type="evidence" value="ECO:0007669"/>
    <property type="project" value="UniProtKB-KW"/>
</dbReference>
<keyword evidence="1" id="KW-0805">Transcription regulation</keyword>
<evidence type="ECO:0000313" key="8">
    <source>
        <dbReference type="EMBL" id="OAY42931.1"/>
    </source>
</evidence>
<dbReference type="SUPFAM" id="SSF101941">
    <property type="entry name" value="NAC domain"/>
    <property type="match status" value="1"/>
</dbReference>
<dbReference type="PANTHER" id="PTHR31744">
    <property type="entry name" value="PROTEIN CUP-SHAPED COTYLEDON 2-RELATED"/>
    <property type="match status" value="1"/>
</dbReference>
<name>A0A0M5JCR3_MANES</name>
<reference evidence="7" key="1">
    <citation type="journal article" date="2015" name="PLoS ONE">
        <title>Genome-Wide Identification and Expression Analysis of the NAC Transcription Factor Family in Cassava.</title>
        <authorList>
            <person name="Hu W."/>
            <person name="Wei Y."/>
            <person name="Xia Z."/>
            <person name="Yan Y."/>
            <person name="Hou X."/>
            <person name="Zou M."/>
            <person name="Lu C."/>
            <person name="Wang W."/>
            <person name="Peng M."/>
        </authorList>
    </citation>
    <scope>NUCLEOTIDE SEQUENCE</scope>
    <source>
        <strain evidence="7">MeNAC60</strain>
    </source>
</reference>
<dbReference type="Pfam" id="PF02365">
    <property type="entry name" value="NAM"/>
    <property type="match status" value="1"/>
</dbReference>
<keyword evidence="9" id="KW-1185">Reference proteome</keyword>
<sequence length="262" mass="30139">MEGLAPGIRFYPTEEELVSFYLHHKLEGERDDLNRLMDRVIPVLDIYEYSPWQLPQYAGEFSHGDPEQWFFFIKRQENEARGGRPRRLTTAGYWKATGSPGYVYSSNNRCIGVKRTMVFYTGRAPLGRKTEWKMNEYKTIEGEAFSSTGANPTLRHEFSLCRVYKKSKRLRSFDRRPIGAEIGRRSAHQKIQSDEGAKARIHQNPEMVERRSSPASSSSGDHGCCFNQTGEGSSMQMAASPGDDPLWDLDQLHHWFNCLEDM</sequence>
<evidence type="ECO:0000256" key="3">
    <source>
        <dbReference type="ARBA" id="ARBA00023163"/>
    </source>
</evidence>